<comment type="caution">
    <text evidence="1">The sequence shown here is derived from an EMBL/GenBank/DDBJ whole genome shotgun (WGS) entry which is preliminary data.</text>
</comment>
<protein>
    <submittedName>
        <fullName evidence="1">Uncharacterized protein</fullName>
    </submittedName>
</protein>
<reference evidence="1 2" key="1">
    <citation type="submission" date="2016-09" db="EMBL/GenBank/DDBJ databases">
        <title>The draft genome of Dichanthelium oligosanthes: A C3 panicoid grass species.</title>
        <authorList>
            <person name="Studer A.J."/>
            <person name="Schnable J.C."/>
            <person name="Brutnell T.P."/>
        </authorList>
    </citation>
    <scope>NUCLEOTIDE SEQUENCE [LARGE SCALE GENOMIC DNA]</scope>
    <source>
        <strain evidence="2">cv. Kellogg 1175</strain>
        <tissue evidence="1">Leaf</tissue>
    </source>
</reference>
<gene>
    <name evidence="1" type="ORF">BAE44_0001862</name>
</gene>
<dbReference type="Proteomes" id="UP000095767">
    <property type="component" value="Unassembled WGS sequence"/>
</dbReference>
<feature type="non-terminal residue" evidence="1">
    <location>
        <position position="1"/>
    </location>
</feature>
<evidence type="ECO:0000313" key="2">
    <source>
        <dbReference type="Proteomes" id="UP000095767"/>
    </source>
</evidence>
<organism evidence="1 2">
    <name type="scientific">Dichanthelium oligosanthes</name>
    <dbReference type="NCBI Taxonomy" id="888268"/>
    <lineage>
        <taxon>Eukaryota</taxon>
        <taxon>Viridiplantae</taxon>
        <taxon>Streptophyta</taxon>
        <taxon>Embryophyta</taxon>
        <taxon>Tracheophyta</taxon>
        <taxon>Spermatophyta</taxon>
        <taxon>Magnoliopsida</taxon>
        <taxon>Liliopsida</taxon>
        <taxon>Poales</taxon>
        <taxon>Poaceae</taxon>
        <taxon>PACMAD clade</taxon>
        <taxon>Panicoideae</taxon>
        <taxon>Panicodae</taxon>
        <taxon>Paniceae</taxon>
        <taxon>Dichantheliinae</taxon>
        <taxon>Dichanthelium</taxon>
    </lineage>
</organism>
<sequence>LKHWLPHPVRCHRLHHYAPGSLAWELWGFRRAEPPAQHVRAVVPAILTLPAVCLARLLKQ</sequence>
<evidence type="ECO:0000313" key="1">
    <source>
        <dbReference type="EMBL" id="OEL37120.1"/>
    </source>
</evidence>
<accession>A0A1E5WJ00</accession>
<dbReference type="EMBL" id="LWDX02006716">
    <property type="protein sequence ID" value="OEL37120.1"/>
    <property type="molecule type" value="Genomic_DNA"/>
</dbReference>
<keyword evidence="2" id="KW-1185">Reference proteome</keyword>
<proteinExistence type="predicted"/>
<dbReference type="AlphaFoldDB" id="A0A1E5WJ00"/>
<name>A0A1E5WJ00_9POAL</name>